<dbReference type="GO" id="GO:0016491">
    <property type="term" value="F:oxidoreductase activity"/>
    <property type="evidence" value="ECO:0007669"/>
    <property type="project" value="InterPro"/>
</dbReference>
<dbReference type="InterPro" id="IPR023753">
    <property type="entry name" value="FAD/NAD-binding_dom"/>
</dbReference>
<name>A0A1M4X886_9THEO</name>
<accession>A0A1M4X886</accession>
<dbReference type="Pfam" id="PF07992">
    <property type="entry name" value="Pyr_redox_2"/>
    <property type="match status" value="1"/>
</dbReference>
<dbReference type="EMBL" id="FQVH01000007">
    <property type="protein sequence ID" value="SHE89605.1"/>
    <property type="molecule type" value="Genomic_DNA"/>
</dbReference>
<proteinExistence type="predicted"/>
<dbReference type="Pfam" id="PF18267">
    <property type="entry name" value="Rubredoxin_C"/>
    <property type="match status" value="1"/>
</dbReference>
<protein>
    <submittedName>
        <fullName evidence="6">Nitrite reductase (NADH) large subunit</fullName>
    </submittedName>
</protein>
<dbReference type="Proteomes" id="UP000184088">
    <property type="component" value="Unassembled WGS sequence"/>
</dbReference>
<dbReference type="PANTHER" id="PTHR43429:SF3">
    <property type="entry name" value="NITRITE REDUCTASE [NAD(P)H]"/>
    <property type="match status" value="1"/>
</dbReference>
<dbReference type="Gene3D" id="3.30.390.30">
    <property type="match status" value="1"/>
</dbReference>
<evidence type="ECO:0000313" key="7">
    <source>
        <dbReference type="Proteomes" id="UP000184088"/>
    </source>
</evidence>
<evidence type="ECO:0000259" key="5">
    <source>
        <dbReference type="Pfam" id="PF18267"/>
    </source>
</evidence>
<dbReference type="InterPro" id="IPR016156">
    <property type="entry name" value="FAD/NAD-linked_Rdtase_dimer_sf"/>
</dbReference>
<keyword evidence="2" id="KW-0285">Flavoprotein</keyword>
<dbReference type="InterPro" id="IPR041575">
    <property type="entry name" value="Rubredoxin_C"/>
</dbReference>
<dbReference type="PRINTS" id="PR00411">
    <property type="entry name" value="PNDRDTASEI"/>
</dbReference>
<dbReference type="SUPFAM" id="SSF51905">
    <property type="entry name" value="FAD/NAD(P)-binding domain"/>
    <property type="match status" value="2"/>
</dbReference>
<dbReference type="AlphaFoldDB" id="A0A1M4X886"/>
<dbReference type="STRING" id="1121256.SAMN02746089_00977"/>
<dbReference type="Gene3D" id="3.50.50.60">
    <property type="entry name" value="FAD/NAD(P)-binding domain"/>
    <property type="match status" value="2"/>
</dbReference>
<evidence type="ECO:0000256" key="1">
    <source>
        <dbReference type="ARBA" id="ARBA00001974"/>
    </source>
</evidence>
<evidence type="ECO:0000256" key="3">
    <source>
        <dbReference type="ARBA" id="ARBA00022827"/>
    </source>
</evidence>
<dbReference type="PRINTS" id="PR00368">
    <property type="entry name" value="FADPNR"/>
</dbReference>
<organism evidence="6 7">
    <name type="scientific">Caldanaerobius fijiensis DSM 17918</name>
    <dbReference type="NCBI Taxonomy" id="1121256"/>
    <lineage>
        <taxon>Bacteria</taxon>
        <taxon>Bacillati</taxon>
        <taxon>Bacillota</taxon>
        <taxon>Clostridia</taxon>
        <taxon>Thermoanaerobacterales</taxon>
        <taxon>Thermoanaerobacteraceae</taxon>
        <taxon>Caldanaerobius</taxon>
    </lineage>
</organism>
<reference evidence="6 7" key="1">
    <citation type="submission" date="2016-11" db="EMBL/GenBank/DDBJ databases">
        <authorList>
            <person name="Jaros S."/>
            <person name="Januszkiewicz K."/>
            <person name="Wedrychowicz H."/>
        </authorList>
    </citation>
    <scope>NUCLEOTIDE SEQUENCE [LARGE SCALE GENOMIC DNA]</scope>
    <source>
        <strain evidence="6 7">DSM 17918</strain>
    </source>
</reference>
<dbReference type="RefSeq" id="WP_143156612.1">
    <property type="nucleotide sequence ID" value="NZ_FQVH01000007.1"/>
</dbReference>
<evidence type="ECO:0000256" key="2">
    <source>
        <dbReference type="ARBA" id="ARBA00022630"/>
    </source>
</evidence>
<evidence type="ECO:0000259" key="4">
    <source>
        <dbReference type="Pfam" id="PF07992"/>
    </source>
</evidence>
<evidence type="ECO:0000313" key="6">
    <source>
        <dbReference type="EMBL" id="SHE89605.1"/>
    </source>
</evidence>
<dbReference type="InterPro" id="IPR050260">
    <property type="entry name" value="FAD-bd_OxRdtase"/>
</dbReference>
<dbReference type="PANTHER" id="PTHR43429">
    <property type="entry name" value="PYRIDINE NUCLEOTIDE-DISULFIDE OXIDOREDUCTASE DOMAIN-CONTAINING"/>
    <property type="match status" value="1"/>
</dbReference>
<comment type="cofactor">
    <cofactor evidence="1">
        <name>FAD</name>
        <dbReference type="ChEBI" id="CHEBI:57692"/>
    </cofactor>
</comment>
<feature type="domain" description="NADH-rubredoxin oxidoreductase C-terminal" evidence="5">
    <location>
        <begin position="312"/>
        <end position="382"/>
    </location>
</feature>
<dbReference type="InterPro" id="IPR036188">
    <property type="entry name" value="FAD/NAD-bd_sf"/>
</dbReference>
<keyword evidence="7" id="KW-1185">Reference proteome</keyword>
<sequence length="409" mass="45027">MEHFVIIGNGIAALSAAEAIRRIDGETPVTMVSEEPYHTYYRTQLSHLLGEDPIAENLLVHKPEWYIEKNIKVLLNHRVTGIDFAQQNITLDDGIVLEYSKLLLAMGSYPFIPSIVGTNLNGVFTIRTLNDTKKIYDYIKDKKTGAIIGGGVLGLEAAWALANKGKKIYVIENSAYIMVKQLDKNAAEIIQSMGEKAGISFIVSAQLKKINGEQSVSSIDINGSSAIPVDFVIFSTGVRSNVALLKDSPINANRGIVVDQHMKTNIENVYAAGDVAEYNGYSYGIWPVAREQGKVAGTNMAGEEILYSEIVPSNYVKVFGVDIFSAGDLCNDGSYQFAVEDTDKSKSIYKKVFFKNNMPVGAILVGDTKEANNISKAIKEKITMDDDFIKNPTFVSFIESINKIRKERP</sequence>
<feature type="domain" description="FAD/NAD(P)-binding" evidence="4">
    <location>
        <begin position="4"/>
        <end position="293"/>
    </location>
</feature>
<dbReference type="OrthoDB" id="9807946at2"/>
<keyword evidence="3" id="KW-0274">FAD</keyword>
<gene>
    <name evidence="6" type="ORF">SAMN02746089_00977</name>
</gene>